<feature type="region of interest" description="Disordered" evidence="1">
    <location>
        <begin position="492"/>
        <end position="512"/>
    </location>
</feature>
<feature type="region of interest" description="Disordered" evidence="1">
    <location>
        <begin position="309"/>
        <end position="329"/>
    </location>
</feature>
<dbReference type="Proteomes" id="UP000815325">
    <property type="component" value="Unassembled WGS sequence"/>
</dbReference>
<dbReference type="EMBL" id="MU069510">
    <property type="protein sequence ID" value="KAF5840549.1"/>
    <property type="molecule type" value="Genomic_DNA"/>
</dbReference>
<proteinExistence type="predicted"/>
<protein>
    <submittedName>
        <fullName evidence="2">Uncharacterized protein</fullName>
    </submittedName>
</protein>
<comment type="caution">
    <text evidence="2">The sequence shown here is derived from an EMBL/GenBank/DDBJ whole genome shotgun (WGS) entry which is preliminary data.</text>
</comment>
<reference evidence="2" key="1">
    <citation type="submission" date="2017-08" db="EMBL/GenBank/DDBJ databases">
        <authorList>
            <person name="Polle J.E."/>
            <person name="Barry K."/>
            <person name="Cushman J."/>
            <person name="Schmutz J."/>
            <person name="Tran D."/>
            <person name="Hathwaick L.T."/>
            <person name="Yim W.C."/>
            <person name="Jenkins J."/>
            <person name="Mckie-Krisberg Z.M."/>
            <person name="Prochnik S."/>
            <person name="Lindquist E."/>
            <person name="Dockter R.B."/>
            <person name="Adam C."/>
            <person name="Molina H."/>
            <person name="Bunkerborg J."/>
            <person name="Jin E."/>
            <person name="Buchheim M."/>
            <person name="Magnuson J."/>
        </authorList>
    </citation>
    <scope>NUCLEOTIDE SEQUENCE</scope>
    <source>
        <strain evidence="2">CCAP 19/18</strain>
    </source>
</reference>
<feature type="region of interest" description="Disordered" evidence="1">
    <location>
        <begin position="223"/>
        <end position="266"/>
    </location>
</feature>
<keyword evidence="3" id="KW-1185">Reference proteome</keyword>
<feature type="region of interest" description="Disordered" evidence="1">
    <location>
        <begin position="55"/>
        <end position="162"/>
    </location>
</feature>
<evidence type="ECO:0000313" key="2">
    <source>
        <dbReference type="EMBL" id="KAF5840549.1"/>
    </source>
</evidence>
<gene>
    <name evidence="2" type="ORF">DUNSADRAFT_16347</name>
</gene>
<feature type="region of interest" description="Disordered" evidence="1">
    <location>
        <begin position="620"/>
        <end position="639"/>
    </location>
</feature>
<organism evidence="2 3">
    <name type="scientific">Dunaliella salina</name>
    <name type="common">Green alga</name>
    <name type="synonym">Protococcus salinus</name>
    <dbReference type="NCBI Taxonomy" id="3046"/>
    <lineage>
        <taxon>Eukaryota</taxon>
        <taxon>Viridiplantae</taxon>
        <taxon>Chlorophyta</taxon>
        <taxon>core chlorophytes</taxon>
        <taxon>Chlorophyceae</taxon>
        <taxon>CS clade</taxon>
        <taxon>Chlamydomonadales</taxon>
        <taxon>Dunaliellaceae</taxon>
        <taxon>Dunaliella</taxon>
    </lineage>
</organism>
<evidence type="ECO:0000256" key="1">
    <source>
        <dbReference type="SAM" id="MobiDB-lite"/>
    </source>
</evidence>
<feature type="compositionally biased region" description="Gly residues" evidence="1">
    <location>
        <begin position="496"/>
        <end position="508"/>
    </location>
</feature>
<feature type="compositionally biased region" description="Polar residues" evidence="1">
    <location>
        <begin position="120"/>
        <end position="150"/>
    </location>
</feature>
<sequence>MNMLSSTEYARALDELLAFLGETYVEVSGQAEALRTVVADLQSSLAYLHSIPGSSCQGHSPELNPSAVPTPGYADQHSAEQQPLDLPSPAPHAVSPSSAAPPPRLKPTAHRAPPLANAATHPSSARSTPVRSLSNSNRFGRAQATPTSTGAVKRGSARAADPEVGVISREVFESVRGPQPSPALSAPPSAPFANAPLASGPLTRASCASVPPAYALLDSTSRRPGAAASSNTGGVQVAPGIPPTGGVGGGLLPPPPHLPTTPSRPALSLGFKRALAKHQEALQASQALSARDHARTHYLLQHKHLHLQQQQWGQEEGRGQQHVQQQSRDSWEGGMVCAEDAALSGAIDAVGDTAEYFTNSLAAYYGSAGGGSSSAAAAWPAPPCYAPAGGAGVPVSSVGFPASGVGVLASGAGVPVSSTASCQAGAAGVVAGASPSVSGKGSGGDSHGFALQRAVDSRRAGLVHNVDVSHVALVAAHSWLLQAVTKAARQCSSSSGGSGGGSKPGVGGSAAAASGASPTQVLQLLHSLPELQAQLSAWHAELQRVDALLGSGRASATAAAAAAAVAADAGSAISNDPTAVSAASAAAWRNRFLRAVMAGKEHGRGYGVGREVQGVAGGPLAQRSPDALETQSGGCSSAPGSQLRVARPLGIWLPDACFLPLVHAQLNGTSCSSSSSSSNSPSQAHAPATPISSEWAALLAEAPWVLALPTATARAAQASTAGAVLQSAPLLPCTSTLAAPSPTASVSHARSQMQLQLHLMHAWVESQLAAPLLPDPAHVEQCVRLAEQQGLHNSGKIARGSGACLPVPYQPGLHAGLARALAAWRLSHTFLSKNAWNRSAFVVFQHPE</sequence>
<name>A0ABQ7H125_DUNSA</name>
<accession>A0ABQ7H125</accession>
<feature type="compositionally biased region" description="Polar residues" evidence="1">
    <location>
        <begin position="629"/>
        <end position="639"/>
    </location>
</feature>
<evidence type="ECO:0000313" key="3">
    <source>
        <dbReference type="Proteomes" id="UP000815325"/>
    </source>
</evidence>